<comment type="caution">
    <text evidence="1">The sequence shown here is derived from an EMBL/GenBank/DDBJ whole genome shotgun (WGS) entry which is preliminary data.</text>
</comment>
<dbReference type="Proteomes" id="UP000245168">
    <property type="component" value="Unassembled WGS sequence"/>
</dbReference>
<organism evidence="1 2">
    <name type="scientific">Marinicauda salina</name>
    <dbReference type="NCBI Taxonomy" id="2135793"/>
    <lineage>
        <taxon>Bacteria</taxon>
        <taxon>Pseudomonadati</taxon>
        <taxon>Pseudomonadota</taxon>
        <taxon>Alphaproteobacteria</taxon>
        <taxon>Maricaulales</taxon>
        <taxon>Maricaulaceae</taxon>
        <taxon>Marinicauda</taxon>
    </lineage>
</organism>
<protein>
    <submittedName>
        <fullName evidence="1">Uncharacterized protein</fullName>
    </submittedName>
</protein>
<dbReference type="EMBL" id="QEXV01000003">
    <property type="protein sequence ID" value="PWE17210.1"/>
    <property type="molecule type" value="Genomic_DNA"/>
</dbReference>
<dbReference type="RefSeq" id="WP_109252441.1">
    <property type="nucleotide sequence ID" value="NZ_QEXV01000003.1"/>
</dbReference>
<evidence type="ECO:0000313" key="1">
    <source>
        <dbReference type="EMBL" id="PWE17210.1"/>
    </source>
</evidence>
<evidence type="ECO:0000313" key="2">
    <source>
        <dbReference type="Proteomes" id="UP000245168"/>
    </source>
</evidence>
<name>A0A2U2BTA4_9PROT</name>
<proteinExistence type="predicted"/>
<accession>A0A2U2BTA4</accession>
<gene>
    <name evidence="1" type="ORF">DDZ18_05820</name>
</gene>
<dbReference type="AlphaFoldDB" id="A0A2U2BTA4"/>
<sequence length="108" mass="11960">MAWLILAAALAAQPAGESGEFEELSPAFDTEAACEAMARQYGTYLEQMYQDCLTGEARNREVVRVLLERVDDETEQACLDRFEETGRRPSYLAMRGCLESHLANGGHG</sequence>
<reference evidence="2" key="1">
    <citation type="submission" date="2018-05" db="EMBL/GenBank/DDBJ databases">
        <authorList>
            <person name="Liu B.-T."/>
        </authorList>
    </citation>
    <scope>NUCLEOTIDE SEQUENCE [LARGE SCALE GENOMIC DNA]</scope>
    <source>
        <strain evidence="2">WD6-1</strain>
    </source>
</reference>
<keyword evidence="2" id="KW-1185">Reference proteome</keyword>